<proteinExistence type="predicted"/>
<dbReference type="AlphaFoldDB" id="F3ZX15"/>
<evidence type="ECO:0000313" key="2">
    <source>
        <dbReference type="Proteomes" id="UP000008457"/>
    </source>
</evidence>
<dbReference type="EMBL" id="CP002360">
    <property type="protein sequence ID" value="AEE95464.1"/>
    <property type="molecule type" value="Genomic_DNA"/>
</dbReference>
<accession>F3ZX15</accession>
<dbReference type="Proteomes" id="UP000008457">
    <property type="component" value="Chromosome"/>
</dbReference>
<dbReference type="KEGG" id="mas:Mahau_0246"/>
<name>F3ZX15_MAHA5</name>
<gene>
    <name evidence="1" type="ordered locus">Mahau_0246</name>
</gene>
<reference evidence="1 2" key="2">
    <citation type="journal article" date="2011" name="Stand. Genomic Sci.">
        <title>Complete genome sequence of Mahella australiensis type strain (50-1 BON).</title>
        <authorList>
            <person name="Sikorski J."/>
            <person name="Teshima H."/>
            <person name="Nolan M."/>
            <person name="Lucas S."/>
            <person name="Hammon N."/>
            <person name="Deshpande S."/>
            <person name="Cheng J.F."/>
            <person name="Pitluck S."/>
            <person name="Liolios K."/>
            <person name="Pagani I."/>
            <person name="Ivanova N."/>
            <person name="Huntemann M."/>
            <person name="Mavromatis K."/>
            <person name="Ovchinikova G."/>
            <person name="Pati A."/>
            <person name="Tapia R."/>
            <person name="Han C."/>
            <person name="Goodwin L."/>
            <person name="Chen A."/>
            <person name="Palaniappan K."/>
            <person name="Land M."/>
            <person name="Hauser L."/>
            <person name="Ngatchou-Djao O.D."/>
            <person name="Rohde M."/>
            <person name="Pukall R."/>
            <person name="Spring S."/>
            <person name="Abt B."/>
            <person name="Goker M."/>
            <person name="Detter J.C."/>
            <person name="Woyke T."/>
            <person name="Bristow J."/>
            <person name="Markowitz V."/>
            <person name="Hugenholtz P."/>
            <person name="Eisen J.A."/>
            <person name="Kyrpides N.C."/>
            <person name="Klenk H.P."/>
            <person name="Lapidus A."/>
        </authorList>
    </citation>
    <scope>NUCLEOTIDE SEQUENCE [LARGE SCALE GENOMIC DNA]</scope>
    <source>
        <strain evidence="2">DSM 15567 / CIP 107919 / 50-1 BON</strain>
    </source>
</reference>
<dbReference type="HOGENOM" id="CLU_2479660_0_0_9"/>
<sequence length="87" mass="10143">MHNYDCCPAAKINKRTGLPKSYKRLYKDVYSTSDGGRVYINNVGCKEGYKDVYRVIGRRFILTTWDGKSYMPYSTNILYSEFVEFVS</sequence>
<protein>
    <submittedName>
        <fullName evidence="1">Uncharacterized protein</fullName>
    </submittedName>
</protein>
<reference evidence="2" key="1">
    <citation type="submission" date="2010-11" db="EMBL/GenBank/DDBJ databases">
        <title>The complete genome of Mahella australiensis DSM 15567.</title>
        <authorList>
            <consortium name="US DOE Joint Genome Institute (JGI-PGF)"/>
            <person name="Lucas S."/>
            <person name="Copeland A."/>
            <person name="Lapidus A."/>
            <person name="Bruce D."/>
            <person name="Goodwin L."/>
            <person name="Pitluck S."/>
            <person name="Kyrpides N."/>
            <person name="Mavromatis K."/>
            <person name="Pagani I."/>
            <person name="Ivanova N."/>
            <person name="Teshima H."/>
            <person name="Brettin T."/>
            <person name="Detter J.C."/>
            <person name="Han C."/>
            <person name="Tapia R."/>
            <person name="Land M."/>
            <person name="Hauser L."/>
            <person name="Markowitz V."/>
            <person name="Cheng J.-F."/>
            <person name="Hugenholtz P."/>
            <person name="Woyke T."/>
            <person name="Wu D."/>
            <person name="Spring S."/>
            <person name="Pukall R."/>
            <person name="Steenblock K."/>
            <person name="Schneider S."/>
            <person name="Klenk H.-P."/>
            <person name="Eisen J.A."/>
        </authorList>
    </citation>
    <scope>NUCLEOTIDE SEQUENCE [LARGE SCALE GENOMIC DNA]</scope>
    <source>
        <strain evidence="2">DSM 15567 / CIP 107919 / 50-1 BON</strain>
    </source>
</reference>
<evidence type="ECO:0000313" key="1">
    <source>
        <dbReference type="EMBL" id="AEE95464.1"/>
    </source>
</evidence>
<dbReference type="STRING" id="697281.Mahau_0246"/>
<keyword evidence="2" id="KW-1185">Reference proteome</keyword>
<organism evidence="1 2">
    <name type="scientific">Mahella australiensis (strain DSM 15567 / CIP 107919 / 50-1 BON)</name>
    <dbReference type="NCBI Taxonomy" id="697281"/>
    <lineage>
        <taxon>Bacteria</taxon>
        <taxon>Bacillati</taxon>
        <taxon>Bacillota</taxon>
        <taxon>Clostridia</taxon>
        <taxon>Thermoanaerobacterales</taxon>
        <taxon>Thermoanaerobacterales Family IV. Incertae Sedis</taxon>
        <taxon>Mahella</taxon>
    </lineage>
</organism>